<sequence>MEARWNLFLLASSSKNIYPPTCNRTMNEKGTKLSSLQRACTSIVQHISLGWAYPHLCRRSVGADQSWSVKVTSADARGRGLPGVCIQNLNSALE</sequence>
<comment type="caution">
    <text evidence="1">The sequence shown here is derived from an EMBL/GenBank/DDBJ whole genome shotgun (WGS) entry which is preliminary data.</text>
</comment>
<dbReference type="Proteomes" id="UP000324748">
    <property type="component" value="Unassembled WGS sequence"/>
</dbReference>
<protein>
    <submittedName>
        <fullName evidence="1">Uncharacterized protein</fullName>
    </submittedName>
</protein>
<reference evidence="1 2" key="1">
    <citation type="submission" date="2019-05" db="EMBL/GenBank/DDBJ databases">
        <title>Emergence of the Ug99 lineage of the wheat stem rust pathogen through somatic hybridization.</title>
        <authorList>
            <person name="Li F."/>
            <person name="Upadhyaya N.M."/>
            <person name="Sperschneider J."/>
            <person name="Matny O."/>
            <person name="Nguyen-Phuc H."/>
            <person name="Mago R."/>
            <person name="Raley C."/>
            <person name="Miller M.E."/>
            <person name="Silverstein K.A.T."/>
            <person name="Henningsen E."/>
            <person name="Hirsch C.D."/>
            <person name="Visser B."/>
            <person name="Pretorius Z.A."/>
            <person name="Steffenson B.J."/>
            <person name="Schwessinger B."/>
            <person name="Dodds P.N."/>
            <person name="Figueroa M."/>
        </authorList>
    </citation>
    <scope>NUCLEOTIDE SEQUENCE [LARGE SCALE GENOMIC DNA]</scope>
    <source>
        <strain evidence="1">21-0</strain>
    </source>
</reference>
<name>A0A5B0Q1I7_PUCGR</name>
<gene>
    <name evidence="1" type="ORF">PGT21_000869</name>
</gene>
<keyword evidence="2" id="KW-1185">Reference proteome</keyword>
<evidence type="ECO:0000313" key="2">
    <source>
        <dbReference type="Proteomes" id="UP000324748"/>
    </source>
</evidence>
<accession>A0A5B0Q1I7</accession>
<dbReference type="AlphaFoldDB" id="A0A5B0Q1I7"/>
<dbReference type="EMBL" id="VSWC01000033">
    <property type="protein sequence ID" value="KAA1106899.1"/>
    <property type="molecule type" value="Genomic_DNA"/>
</dbReference>
<organism evidence="1 2">
    <name type="scientific">Puccinia graminis f. sp. tritici</name>
    <dbReference type="NCBI Taxonomy" id="56615"/>
    <lineage>
        <taxon>Eukaryota</taxon>
        <taxon>Fungi</taxon>
        <taxon>Dikarya</taxon>
        <taxon>Basidiomycota</taxon>
        <taxon>Pucciniomycotina</taxon>
        <taxon>Pucciniomycetes</taxon>
        <taxon>Pucciniales</taxon>
        <taxon>Pucciniaceae</taxon>
        <taxon>Puccinia</taxon>
    </lineage>
</organism>
<proteinExistence type="predicted"/>
<evidence type="ECO:0000313" key="1">
    <source>
        <dbReference type="EMBL" id="KAA1106899.1"/>
    </source>
</evidence>